<dbReference type="Proteomes" id="UP001055811">
    <property type="component" value="Linkage Group LG05"/>
</dbReference>
<comment type="caution">
    <text evidence="1">The sequence shown here is derived from an EMBL/GenBank/DDBJ whole genome shotgun (WGS) entry which is preliminary data.</text>
</comment>
<evidence type="ECO:0000313" key="1">
    <source>
        <dbReference type="EMBL" id="KAI3740436.1"/>
    </source>
</evidence>
<keyword evidence="2" id="KW-1185">Reference proteome</keyword>
<sequence length="178" mass="19503">MKARQSSSNKNILCYRFLTLTSFLPLTSPYTLSVTYGTCPSAQKQIIASLSTPFQPQSTARRQFLVGGKLSSFTQISPGGPTWQREKRPTVVSWINARTSVVCACPFSVPDYIPINFETAKITKRRGGNLRDDQCDSSEIQELTKSLANAWYAGQDKSFPVEIDDLCEGIYGTGGGGS</sequence>
<reference evidence="1 2" key="2">
    <citation type="journal article" date="2022" name="Mol. Ecol. Resour.">
        <title>The genomes of chicory, endive, great burdock and yacon provide insights into Asteraceae paleo-polyploidization history and plant inulin production.</title>
        <authorList>
            <person name="Fan W."/>
            <person name="Wang S."/>
            <person name="Wang H."/>
            <person name="Wang A."/>
            <person name="Jiang F."/>
            <person name="Liu H."/>
            <person name="Zhao H."/>
            <person name="Xu D."/>
            <person name="Zhang Y."/>
        </authorList>
    </citation>
    <scope>NUCLEOTIDE SEQUENCE [LARGE SCALE GENOMIC DNA]</scope>
    <source>
        <strain evidence="2">cv. Punajuju</strain>
        <tissue evidence="1">Leaves</tissue>
    </source>
</reference>
<organism evidence="1 2">
    <name type="scientific">Cichorium intybus</name>
    <name type="common">Chicory</name>
    <dbReference type="NCBI Taxonomy" id="13427"/>
    <lineage>
        <taxon>Eukaryota</taxon>
        <taxon>Viridiplantae</taxon>
        <taxon>Streptophyta</taxon>
        <taxon>Embryophyta</taxon>
        <taxon>Tracheophyta</taxon>
        <taxon>Spermatophyta</taxon>
        <taxon>Magnoliopsida</taxon>
        <taxon>eudicotyledons</taxon>
        <taxon>Gunneridae</taxon>
        <taxon>Pentapetalae</taxon>
        <taxon>asterids</taxon>
        <taxon>campanulids</taxon>
        <taxon>Asterales</taxon>
        <taxon>Asteraceae</taxon>
        <taxon>Cichorioideae</taxon>
        <taxon>Cichorieae</taxon>
        <taxon>Cichoriinae</taxon>
        <taxon>Cichorium</taxon>
    </lineage>
</organism>
<gene>
    <name evidence="1" type="ORF">L2E82_30865</name>
</gene>
<reference evidence="2" key="1">
    <citation type="journal article" date="2022" name="Mol. Ecol. Resour.">
        <title>The genomes of chicory, endive, great burdock and yacon provide insights into Asteraceae palaeo-polyploidization history and plant inulin production.</title>
        <authorList>
            <person name="Fan W."/>
            <person name="Wang S."/>
            <person name="Wang H."/>
            <person name="Wang A."/>
            <person name="Jiang F."/>
            <person name="Liu H."/>
            <person name="Zhao H."/>
            <person name="Xu D."/>
            <person name="Zhang Y."/>
        </authorList>
    </citation>
    <scope>NUCLEOTIDE SEQUENCE [LARGE SCALE GENOMIC DNA]</scope>
    <source>
        <strain evidence="2">cv. Punajuju</strain>
    </source>
</reference>
<accession>A0ACB9D1T6</accession>
<proteinExistence type="predicted"/>
<dbReference type="EMBL" id="CM042013">
    <property type="protein sequence ID" value="KAI3740436.1"/>
    <property type="molecule type" value="Genomic_DNA"/>
</dbReference>
<evidence type="ECO:0000313" key="2">
    <source>
        <dbReference type="Proteomes" id="UP001055811"/>
    </source>
</evidence>
<name>A0ACB9D1T6_CICIN</name>
<protein>
    <submittedName>
        <fullName evidence="1">Uncharacterized protein</fullName>
    </submittedName>
</protein>